<feature type="domain" description="AMP-dependent synthetase/ligase" evidence="6">
    <location>
        <begin position="14"/>
        <end position="391"/>
    </location>
</feature>
<dbReference type="Pfam" id="PF13193">
    <property type="entry name" value="AMP-binding_C"/>
    <property type="match status" value="1"/>
</dbReference>
<keyword evidence="9" id="KW-1185">Reference proteome</keyword>
<dbReference type="GO" id="GO:0005777">
    <property type="term" value="C:peroxisome"/>
    <property type="evidence" value="ECO:0007669"/>
    <property type="project" value="UniProtKB-SubCell"/>
</dbReference>
<sequence length="537" mass="61116">MIENSFYDYFLEIIKQFGNAIALIDPETMETFTYLELINQSEQMRNALIRLGIQSGDTIGTYVNNSSHYIIFILAAISIGAILVPLNPSYKIYEIGKYFKKTSVKWILTEEKLFEKIQHLNEENIKAKIIMLDSTKETLLYYTLQCYLNNGKSFWNNEMINAIQNKLIYNYNTAIIFFSSGTTGLPKGIRLSHRTLIANVELVRKAQGIKCAEYEMVSLSGTDVVYGVLPYFHAGGLLTVLSLLGLGVQIIINRKFDAEQFLGILRNYQVTTALLVPPVLKFLADTPNLNPEELHSLKHIFVGSAHVNESLVEMVKYRLSETNIIQLYGTTEAGAFVFMQPLFGEKKIGSCGILLPNVECKIVKLSSNEECEEKEIGEIWLKTSTMMQGYLERIADTNDAFINGWYRTGDLGYYDFDQFIYVTGRVKEMIKVRGWQVSPYEIEEKIQELEDVELCAVVGIPDEYSGQLPKAYIQLHDGCQPDENKIHRLVNSKFASYKQLKGGIQFINNMPVNSAGKILRKELLKMDQTEDNLIELK</sequence>
<dbReference type="InterPro" id="IPR042099">
    <property type="entry name" value="ANL_N_sf"/>
</dbReference>
<dbReference type="Proteomes" id="UP000006672">
    <property type="component" value="Unassembled WGS sequence"/>
</dbReference>
<evidence type="ECO:0000313" key="10">
    <source>
        <dbReference type="WBParaSite" id="Bm2514.1"/>
    </source>
</evidence>
<keyword evidence="5" id="KW-0472">Membrane</keyword>
<organism evidence="8">
    <name type="scientific">Brugia malayi</name>
    <name type="common">Filarial nematode worm</name>
    <dbReference type="NCBI Taxonomy" id="6279"/>
    <lineage>
        <taxon>Eukaryota</taxon>
        <taxon>Metazoa</taxon>
        <taxon>Ecdysozoa</taxon>
        <taxon>Nematoda</taxon>
        <taxon>Chromadorea</taxon>
        <taxon>Rhabditida</taxon>
        <taxon>Spirurina</taxon>
        <taxon>Spiruromorpha</taxon>
        <taxon>Filarioidea</taxon>
        <taxon>Onchocercidae</taxon>
        <taxon>Brugia</taxon>
    </lineage>
</organism>
<dbReference type="Gene3D" id="3.30.300.30">
    <property type="match status" value="1"/>
</dbReference>
<dbReference type="InterPro" id="IPR000873">
    <property type="entry name" value="AMP-dep_synth/lig_dom"/>
</dbReference>
<evidence type="ECO:0000256" key="4">
    <source>
        <dbReference type="ARBA" id="ARBA00023140"/>
    </source>
</evidence>
<accession>A0A4E9FKB9</accession>
<feature type="transmembrane region" description="Helical" evidence="5">
    <location>
        <begin position="231"/>
        <end position="252"/>
    </location>
</feature>
<dbReference type="WBParaSite" id="Bm2514.1">
    <property type="protein sequence ID" value="Bm2514.1"/>
    <property type="gene ID" value="WBGene00222775"/>
</dbReference>
<dbReference type="KEGG" id="bmy:BM_BM2514"/>
<evidence type="ECO:0000313" key="8">
    <source>
        <dbReference type="EMBL" id="VIO95908.1"/>
    </source>
</evidence>
<gene>
    <name evidence="8" type="primary">Bm2514</name>
    <name evidence="8" type="ORF">BM_BM2514</name>
</gene>
<comment type="similarity">
    <text evidence="2">Belongs to the ATP-dependent AMP-binding enzyme family.</text>
</comment>
<evidence type="ECO:0000259" key="7">
    <source>
        <dbReference type="Pfam" id="PF13193"/>
    </source>
</evidence>
<dbReference type="Pfam" id="PF00501">
    <property type="entry name" value="AMP-binding"/>
    <property type="match status" value="1"/>
</dbReference>
<comment type="subcellular location">
    <subcellularLocation>
        <location evidence="1">Peroxisome</location>
    </subcellularLocation>
</comment>
<evidence type="ECO:0000313" key="9">
    <source>
        <dbReference type="Proteomes" id="UP000006672"/>
    </source>
</evidence>
<reference evidence="8" key="2">
    <citation type="submission" date="2019-04" db="EMBL/GenBank/DDBJ databases">
        <authorList>
            <person name="Howe K."/>
            <person name="Paulini M."/>
            <person name="Williams G."/>
        </authorList>
    </citation>
    <scope>NUCLEOTIDE SEQUENCE [LARGE SCALE GENOMIC DNA]</scope>
    <source>
        <strain evidence="8">FR3</strain>
    </source>
</reference>
<accession>A0A8L7SZ12</accession>
<evidence type="ECO:0000259" key="6">
    <source>
        <dbReference type="Pfam" id="PF00501"/>
    </source>
</evidence>
<dbReference type="PROSITE" id="PS00455">
    <property type="entry name" value="AMP_BINDING"/>
    <property type="match status" value="1"/>
</dbReference>
<evidence type="ECO:0000256" key="1">
    <source>
        <dbReference type="ARBA" id="ARBA00004275"/>
    </source>
</evidence>
<keyword evidence="5" id="KW-1133">Transmembrane helix</keyword>
<dbReference type="InterPro" id="IPR020845">
    <property type="entry name" value="AMP-binding_CS"/>
</dbReference>
<protein>
    <submittedName>
        <fullName evidence="8 10">AMP-binding enzyme family protein</fullName>
    </submittedName>
</protein>
<name>A0A4E9FKB9_BRUMA</name>
<dbReference type="InterPro" id="IPR045851">
    <property type="entry name" value="AMP-bd_C_sf"/>
</dbReference>
<dbReference type="GO" id="GO:0016405">
    <property type="term" value="F:CoA-ligase activity"/>
    <property type="evidence" value="ECO:0007669"/>
    <property type="project" value="TreeGrafter"/>
</dbReference>
<dbReference type="OrthoDB" id="10253869at2759"/>
<feature type="transmembrane region" description="Helical" evidence="5">
    <location>
        <begin position="69"/>
        <end position="90"/>
    </location>
</feature>
<dbReference type="PANTHER" id="PTHR24096:SF149">
    <property type="entry name" value="AMP-BINDING DOMAIN-CONTAINING PROTEIN-RELATED"/>
    <property type="match status" value="1"/>
</dbReference>
<dbReference type="PANTHER" id="PTHR24096">
    <property type="entry name" value="LONG-CHAIN-FATTY-ACID--COA LIGASE"/>
    <property type="match status" value="1"/>
</dbReference>
<dbReference type="CTD" id="6095730"/>
<keyword evidence="3" id="KW-0436">Ligase</keyword>
<dbReference type="RefSeq" id="XP_042936002.1">
    <property type="nucleotide sequence ID" value="XM_043080068.1"/>
</dbReference>
<dbReference type="SUPFAM" id="SSF56801">
    <property type="entry name" value="Acetyl-CoA synthetase-like"/>
    <property type="match status" value="1"/>
</dbReference>
<reference evidence="9" key="1">
    <citation type="journal article" date="2007" name="Science">
        <title>Draft genome of the filarial nematode parasite Brugia malayi.</title>
        <authorList>
            <person name="Ghedin E."/>
            <person name="Wang S."/>
            <person name="Spiro D."/>
            <person name="Caler E."/>
            <person name="Zhao Q."/>
            <person name="Crabtree J."/>
            <person name="Allen J.E."/>
            <person name="Delcher A.L."/>
            <person name="Guiliano D.B."/>
            <person name="Miranda-Saavedra D."/>
            <person name="Angiuoli S.V."/>
            <person name="Creasy T."/>
            <person name="Amedeo P."/>
            <person name="Haas B."/>
            <person name="El-Sayed N.M."/>
            <person name="Wortman J.R."/>
            <person name="Feldblyum T."/>
            <person name="Tallon L."/>
            <person name="Schatz M."/>
            <person name="Shumway M."/>
            <person name="Koo H."/>
            <person name="Salzberg S.L."/>
            <person name="Schobel S."/>
            <person name="Pertea M."/>
            <person name="Pop M."/>
            <person name="White O."/>
            <person name="Barton G.J."/>
            <person name="Carlow C.K."/>
            <person name="Crawford M.J."/>
            <person name="Daub J."/>
            <person name="Dimmic M.W."/>
            <person name="Estes C.F."/>
            <person name="Foster J.M."/>
            <person name="Ganatra M."/>
            <person name="Gregory W.F."/>
            <person name="Johnson N.M."/>
            <person name="Jin J."/>
            <person name="Komuniecki R."/>
            <person name="Korf I."/>
            <person name="Kumar S."/>
            <person name="Laney S."/>
            <person name="Li B.W."/>
            <person name="Li W."/>
            <person name="Lindblom T.H."/>
            <person name="Lustigman S."/>
            <person name="Ma D."/>
            <person name="Maina C.V."/>
            <person name="Martin D.M."/>
            <person name="McCarter J.P."/>
            <person name="McReynolds L."/>
            <person name="Mitreva M."/>
            <person name="Nutman T.B."/>
            <person name="Parkinson J."/>
            <person name="Peregrin-Alvarez J.M."/>
            <person name="Poole C."/>
            <person name="Ren Q."/>
            <person name="Saunders L."/>
            <person name="Sluder A.E."/>
            <person name="Smith K."/>
            <person name="Stanke M."/>
            <person name="Unnasch T.R."/>
            <person name="Ware J."/>
            <person name="Wei A.D."/>
            <person name="Weil G."/>
            <person name="Williams D.J."/>
            <person name="Zhang Y."/>
            <person name="Williams S.A."/>
            <person name="Fraser-Liggett C."/>
            <person name="Slatko B."/>
            <person name="Blaxter M.L."/>
            <person name="Scott A.L."/>
        </authorList>
    </citation>
    <scope>NUCLEOTIDE SEQUENCE</scope>
    <source>
        <strain evidence="9">FR3</strain>
    </source>
</reference>
<reference evidence="10" key="3">
    <citation type="submission" date="2022-04" db="UniProtKB">
        <authorList>
            <consortium name="WormBaseParasite"/>
        </authorList>
    </citation>
    <scope>IDENTIFICATION</scope>
</reference>
<dbReference type="EMBL" id="CAAKNF010000194">
    <property type="protein sequence ID" value="VIO95908.1"/>
    <property type="molecule type" value="Genomic_DNA"/>
</dbReference>
<keyword evidence="4" id="KW-0576">Peroxisome</keyword>
<proteinExistence type="inferred from homology"/>
<evidence type="ECO:0000256" key="5">
    <source>
        <dbReference type="SAM" id="Phobius"/>
    </source>
</evidence>
<feature type="domain" description="AMP-binding enzyme C-terminal" evidence="7">
    <location>
        <begin position="441"/>
        <end position="517"/>
    </location>
</feature>
<dbReference type="InterPro" id="IPR025110">
    <property type="entry name" value="AMP-bd_C"/>
</dbReference>
<dbReference type="AlphaFoldDB" id="A0A4E9FKB9"/>
<evidence type="ECO:0000256" key="3">
    <source>
        <dbReference type="ARBA" id="ARBA00022598"/>
    </source>
</evidence>
<dbReference type="Gene3D" id="3.40.50.12780">
    <property type="entry name" value="N-terminal domain of ligase-like"/>
    <property type="match status" value="1"/>
</dbReference>
<evidence type="ECO:0000256" key="2">
    <source>
        <dbReference type="ARBA" id="ARBA00006432"/>
    </source>
</evidence>
<dbReference type="GeneID" id="6095730"/>
<keyword evidence="5" id="KW-0812">Transmembrane</keyword>